<evidence type="ECO:0000313" key="17">
    <source>
        <dbReference type="WBParaSite" id="SSLN_0000501301-mRNA-1"/>
    </source>
</evidence>
<evidence type="ECO:0000256" key="13">
    <source>
        <dbReference type="SAM" id="Coils"/>
    </source>
</evidence>
<dbReference type="GO" id="GO:0005794">
    <property type="term" value="C:Golgi apparatus"/>
    <property type="evidence" value="ECO:0007669"/>
    <property type="project" value="TreeGrafter"/>
</dbReference>
<evidence type="ECO:0000256" key="2">
    <source>
        <dbReference type="ARBA" id="ARBA00004245"/>
    </source>
</evidence>
<dbReference type="EMBL" id="UYSU01033025">
    <property type="protein sequence ID" value="VDL91243.1"/>
    <property type="molecule type" value="Genomic_DNA"/>
</dbReference>
<organism evidence="17">
    <name type="scientific">Schistocephalus solidus</name>
    <name type="common">Tapeworm</name>
    <dbReference type="NCBI Taxonomy" id="70667"/>
    <lineage>
        <taxon>Eukaryota</taxon>
        <taxon>Metazoa</taxon>
        <taxon>Spiralia</taxon>
        <taxon>Lophotrochozoa</taxon>
        <taxon>Platyhelminthes</taxon>
        <taxon>Cestoda</taxon>
        <taxon>Eucestoda</taxon>
        <taxon>Diphyllobothriidea</taxon>
        <taxon>Diphyllobothriidae</taxon>
        <taxon>Schistocephalus</taxon>
    </lineage>
</organism>
<evidence type="ECO:0000256" key="9">
    <source>
        <dbReference type="ARBA" id="ARBA00023069"/>
    </source>
</evidence>
<dbReference type="PANTHER" id="PTHR31543">
    <property type="entry name" value="DYNEIN REGULATORY COMPLEX SUBUNIT 4"/>
    <property type="match status" value="1"/>
</dbReference>
<keyword evidence="7" id="KW-0282">Flagellum</keyword>
<dbReference type="STRING" id="70667.A0A183SKW0"/>
<proteinExistence type="inferred from homology"/>
<evidence type="ECO:0000313" key="16">
    <source>
        <dbReference type="Proteomes" id="UP000275846"/>
    </source>
</evidence>
<comment type="subcellular location">
    <subcellularLocation>
        <location evidence="1">Cell projection</location>
        <location evidence="1">Cilium</location>
        <location evidence="1">Flagellum</location>
    </subcellularLocation>
    <subcellularLocation>
        <location evidence="2">Cytoplasm</location>
        <location evidence="2">Cytoskeleton</location>
    </subcellularLocation>
</comment>
<evidence type="ECO:0000256" key="6">
    <source>
        <dbReference type="ARBA" id="ARBA00022701"/>
    </source>
</evidence>
<reference evidence="15 16" key="2">
    <citation type="submission" date="2018-11" db="EMBL/GenBank/DDBJ databases">
        <authorList>
            <consortium name="Pathogen Informatics"/>
        </authorList>
    </citation>
    <scope>NUCLEOTIDE SEQUENCE [LARGE SCALE GENOMIC DNA]</scope>
    <source>
        <strain evidence="15 16">NST_G2</strain>
    </source>
</reference>
<dbReference type="PANTHER" id="PTHR31543:SF0">
    <property type="entry name" value="DYNEIN REGULATORY COMPLEX SUBUNIT 4"/>
    <property type="match status" value="1"/>
</dbReference>
<comment type="similarity">
    <text evidence="3">Belongs to the DRC4 family.</text>
</comment>
<dbReference type="GO" id="GO:0005874">
    <property type="term" value="C:microtubule"/>
    <property type="evidence" value="ECO:0007669"/>
    <property type="project" value="UniProtKB-KW"/>
</dbReference>
<evidence type="ECO:0000256" key="5">
    <source>
        <dbReference type="ARBA" id="ARBA00022490"/>
    </source>
</evidence>
<keyword evidence="8 13" id="KW-0175">Coiled coil</keyword>
<evidence type="ECO:0000313" key="15">
    <source>
        <dbReference type="EMBL" id="VDL91243.1"/>
    </source>
</evidence>
<dbReference type="GO" id="GO:0031514">
    <property type="term" value="C:motile cilium"/>
    <property type="evidence" value="ECO:0007669"/>
    <property type="project" value="UniProtKB-SubCell"/>
</dbReference>
<dbReference type="GO" id="GO:0048870">
    <property type="term" value="P:cell motility"/>
    <property type="evidence" value="ECO:0007669"/>
    <property type="project" value="InterPro"/>
</dbReference>
<accession>A0A183SKW0</accession>
<reference evidence="17" key="1">
    <citation type="submission" date="2016-06" db="UniProtKB">
        <authorList>
            <consortium name="WormBaseParasite"/>
        </authorList>
    </citation>
    <scope>IDENTIFICATION</scope>
</reference>
<protein>
    <recommendedName>
        <fullName evidence="4">Dynein regulatory complex subunit 4</fullName>
    </recommendedName>
    <alternativeName>
        <fullName evidence="12">Growth arrest-specific protein 8</fullName>
    </alternativeName>
</protein>
<dbReference type="Pfam" id="PF13851">
    <property type="entry name" value="GAS"/>
    <property type="match status" value="1"/>
</dbReference>
<feature type="coiled-coil region" evidence="13">
    <location>
        <begin position="163"/>
        <end position="220"/>
    </location>
</feature>
<dbReference type="InterPro" id="IPR039308">
    <property type="entry name" value="GAS8"/>
</dbReference>
<evidence type="ECO:0000256" key="10">
    <source>
        <dbReference type="ARBA" id="ARBA00023212"/>
    </source>
</evidence>
<evidence type="ECO:0000259" key="14">
    <source>
        <dbReference type="Pfam" id="PF13851"/>
    </source>
</evidence>
<evidence type="ECO:0000256" key="3">
    <source>
        <dbReference type="ARBA" id="ARBA00009859"/>
    </source>
</evidence>
<feature type="coiled-coil region" evidence="13">
    <location>
        <begin position="262"/>
        <end position="408"/>
    </location>
</feature>
<keyword evidence="9" id="KW-0969">Cilium</keyword>
<keyword evidence="6" id="KW-0493">Microtubule</keyword>
<evidence type="ECO:0000256" key="1">
    <source>
        <dbReference type="ARBA" id="ARBA00004230"/>
    </source>
</evidence>
<keyword evidence="10" id="KW-0206">Cytoskeleton</keyword>
<dbReference type="Proteomes" id="UP000275846">
    <property type="component" value="Unassembled WGS sequence"/>
</dbReference>
<dbReference type="InterPro" id="IPR025593">
    <property type="entry name" value="GAS8_dom"/>
</dbReference>
<evidence type="ECO:0000256" key="4">
    <source>
        <dbReference type="ARBA" id="ARBA00021301"/>
    </source>
</evidence>
<dbReference type="WBParaSite" id="SSLN_0000501301-mRNA-1">
    <property type="protein sequence ID" value="SSLN_0000501301-mRNA-1"/>
    <property type="gene ID" value="SSLN_0000501301"/>
</dbReference>
<dbReference type="OrthoDB" id="767661at2759"/>
<evidence type="ECO:0000256" key="12">
    <source>
        <dbReference type="ARBA" id="ARBA00031568"/>
    </source>
</evidence>
<evidence type="ECO:0000256" key="8">
    <source>
        <dbReference type="ARBA" id="ARBA00023054"/>
    </source>
</evidence>
<dbReference type="AlphaFoldDB" id="A0A183SKW0"/>
<keyword evidence="11" id="KW-0966">Cell projection</keyword>
<feature type="domain" description="Growth arrest-specific protein 8" evidence="14">
    <location>
        <begin position="236"/>
        <end position="444"/>
    </location>
</feature>
<evidence type="ECO:0000256" key="7">
    <source>
        <dbReference type="ARBA" id="ARBA00022846"/>
    </source>
</evidence>
<evidence type="ECO:0000256" key="11">
    <source>
        <dbReference type="ARBA" id="ARBA00023273"/>
    </source>
</evidence>
<keyword evidence="16" id="KW-1185">Reference proteome</keyword>
<keyword evidence="5" id="KW-0963">Cytoplasm</keyword>
<dbReference type="GO" id="GO:0008017">
    <property type="term" value="F:microtubule binding"/>
    <property type="evidence" value="ECO:0007669"/>
    <property type="project" value="InterPro"/>
</dbReference>
<name>A0A183SKW0_SCHSO</name>
<dbReference type="GO" id="GO:0031267">
    <property type="term" value="F:small GTPase binding"/>
    <property type="evidence" value="ECO:0007669"/>
    <property type="project" value="InterPro"/>
</dbReference>
<gene>
    <name evidence="15" type="ORF">SSLN_LOCUS4858</name>
</gene>
<sequence>SNTPTNFFLPFLKPPKKKSIRGKALKKTPTVIDGVSTSDMTKEQLEEHVMRLREEMEREREERNYFQLERDKINTFWEVTKKQLEARNAELRLKSREIEEAEERHLLELKVYKQKVKHLLFEHQNGLTEGKQEMVSALRLAEESFGEDRSMLVQDKRLLKVSLKEAQLAKEDMMRKMKLTHEEQFHKLREDFERQLEENRRQNQEKLKKLQESMELQRKTELHETEERKNNQINTLIQNHEKSFSDIKNYYNDITLNNLALINNLKEKIEEMRIKEERLERHNTELTTQNKNLLEPITRIKQENDELKRALENHERDVRALKVPNLAYPLLQITKDQLKKTKENFKDLQFEFEVVSQRLQFVEKERDELYEKFVSAVQEVQQKCGLKNTLLERRLAFLGEKLEKKELQFNEVMSTGNVDPVAVAETTRKLEETMDSKNMAIKDLQYELARVCKAHNDLLEAIRVKMANFGVPFDELGFRTVDCVLPNHILGKGPAGLVSIPP</sequence>
<feature type="coiled-coil region" evidence="13">
    <location>
        <begin position="42"/>
        <end position="104"/>
    </location>
</feature>